<evidence type="ECO:0000256" key="8">
    <source>
        <dbReference type="SAM" id="SignalP"/>
    </source>
</evidence>
<dbReference type="Pfam" id="PF02058">
    <property type="entry name" value="Guanylin"/>
    <property type="match status" value="1"/>
</dbReference>
<evidence type="ECO:0000313" key="9">
    <source>
        <dbReference type="EMBL" id="KAK6472398.1"/>
    </source>
</evidence>
<comment type="caution">
    <text evidence="9">The sequence shown here is derived from an EMBL/GenBank/DDBJ whole genome shotgun (WGS) entry which is preliminary data.</text>
</comment>
<evidence type="ECO:0000313" key="10">
    <source>
        <dbReference type="Proteomes" id="UP001369086"/>
    </source>
</evidence>
<feature type="signal peptide" evidence="8">
    <location>
        <begin position="1"/>
        <end position="20"/>
    </location>
</feature>
<organism evidence="9 10">
    <name type="scientific">Huso huso</name>
    <name type="common">Beluga</name>
    <name type="synonym">Acipenser huso</name>
    <dbReference type="NCBI Taxonomy" id="61971"/>
    <lineage>
        <taxon>Eukaryota</taxon>
        <taxon>Metazoa</taxon>
        <taxon>Chordata</taxon>
        <taxon>Craniata</taxon>
        <taxon>Vertebrata</taxon>
        <taxon>Euteleostomi</taxon>
        <taxon>Actinopterygii</taxon>
        <taxon>Chondrostei</taxon>
        <taxon>Acipenseriformes</taxon>
        <taxon>Acipenseridae</taxon>
        <taxon>Huso</taxon>
    </lineage>
</organism>
<evidence type="ECO:0000256" key="2">
    <source>
        <dbReference type="ARBA" id="ARBA00009883"/>
    </source>
</evidence>
<dbReference type="PRINTS" id="PR00774">
    <property type="entry name" value="GUANYLIN"/>
</dbReference>
<reference evidence="9 10" key="1">
    <citation type="submission" date="2021-05" db="EMBL/GenBank/DDBJ databases">
        <authorList>
            <person name="Zahm M."/>
            <person name="Klopp C."/>
            <person name="Cabau C."/>
            <person name="Kuhl H."/>
            <person name="Suciu R."/>
            <person name="Ciorpac M."/>
            <person name="Holostenco D."/>
            <person name="Gessner J."/>
            <person name="Wuertz S."/>
            <person name="Hohne C."/>
            <person name="Stock M."/>
            <person name="Gislard M."/>
            <person name="Lluch J."/>
            <person name="Milhes M."/>
            <person name="Lampietro C."/>
            <person name="Lopez Roques C."/>
            <person name="Donnadieu C."/>
            <person name="Du K."/>
            <person name="Schartl M."/>
            <person name="Guiguen Y."/>
        </authorList>
    </citation>
    <scope>NUCLEOTIDE SEQUENCE [LARGE SCALE GENOMIC DNA]</scope>
    <source>
        <strain evidence="9">Hh-F2</strain>
        <tissue evidence="9">Blood</tissue>
    </source>
</reference>
<comment type="similarity">
    <text evidence="2">Belongs to the guanylin family.</text>
</comment>
<keyword evidence="3" id="KW-0964">Secreted</keyword>
<comment type="subcellular location">
    <subcellularLocation>
        <location evidence="1">Secreted</location>
    </subcellularLocation>
</comment>
<dbReference type="InterPro" id="IPR036382">
    <property type="entry name" value="Guanylin_sf"/>
</dbReference>
<dbReference type="Gene3D" id="3.90.1450.10">
    <property type="entry name" value="Guanylin"/>
    <property type="match status" value="1"/>
</dbReference>
<evidence type="ECO:0000256" key="5">
    <source>
        <dbReference type="ARBA" id="ARBA00023157"/>
    </source>
</evidence>
<sequence length="107" mass="11463">MRVLLATIVCFSTLSVLSEAVVVKDGEFTFSLEAVKKLKDLMDRGIRKSSRIAKTSSEVVCANPALPGEFRAVCQRTDAGMVFSRLATVASHPDVCEICAYAACTGC</sequence>
<gene>
    <name evidence="9" type="ORF">HHUSO_G28124</name>
</gene>
<name>A0ABR0YIL7_HUSHU</name>
<keyword evidence="4 8" id="KW-0732">Signal</keyword>
<evidence type="ECO:0000256" key="7">
    <source>
        <dbReference type="ARBA" id="ARBA00041176"/>
    </source>
</evidence>
<keyword evidence="5" id="KW-1015">Disulfide bond</keyword>
<proteinExistence type="inferred from homology"/>
<dbReference type="PIRSF" id="PIRSF001849">
    <property type="entry name" value="Guanylin"/>
    <property type="match status" value="1"/>
</dbReference>
<dbReference type="Proteomes" id="UP001369086">
    <property type="component" value="Unassembled WGS sequence"/>
</dbReference>
<comment type="function">
    <text evidence="6">Endogenous activator of intestinal guanylate cyclase. It stimulates this enzyme through the same receptor binding region as the heat-stable enterotoxins. May be a potent physiological regulator of intestinal fluid and electrolyte transport. May be an autocrine/paracrine regulator of intestinal salt and water transport.</text>
</comment>
<dbReference type="SUPFAM" id="SSF89890">
    <property type="entry name" value="Proguanylin"/>
    <property type="match status" value="1"/>
</dbReference>
<keyword evidence="10" id="KW-1185">Reference proteome</keyword>
<evidence type="ECO:0000256" key="3">
    <source>
        <dbReference type="ARBA" id="ARBA00022525"/>
    </source>
</evidence>
<dbReference type="PANTHER" id="PTHR11318">
    <property type="entry name" value="GUANYLIN FAMILY MEMBER"/>
    <property type="match status" value="1"/>
</dbReference>
<protein>
    <recommendedName>
        <fullName evidence="7">Guanylate cyclase activator 2B</fullName>
    </recommendedName>
</protein>
<accession>A0ABR0YIL7</accession>
<evidence type="ECO:0000256" key="4">
    <source>
        <dbReference type="ARBA" id="ARBA00022729"/>
    </source>
</evidence>
<dbReference type="EMBL" id="JAHFZB010000029">
    <property type="protein sequence ID" value="KAK6472398.1"/>
    <property type="molecule type" value="Genomic_DNA"/>
</dbReference>
<feature type="chain" id="PRO_5046104924" description="Guanylate cyclase activator 2B" evidence="8">
    <location>
        <begin position="21"/>
        <end position="107"/>
    </location>
</feature>
<dbReference type="PANTHER" id="PTHR11318:SF4">
    <property type="entry name" value="GUANYLATE CYCLASE ACTIVATOR 2B"/>
    <property type="match status" value="1"/>
</dbReference>
<evidence type="ECO:0000256" key="6">
    <source>
        <dbReference type="ARBA" id="ARBA00037765"/>
    </source>
</evidence>
<evidence type="ECO:0000256" key="1">
    <source>
        <dbReference type="ARBA" id="ARBA00004613"/>
    </source>
</evidence>
<dbReference type="InterPro" id="IPR000879">
    <property type="entry name" value="Guanylin"/>
</dbReference>